<proteinExistence type="predicted"/>
<protein>
    <submittedName>
        <fullName evidence="2">Uncharacterized protein</fullName>
    </submittedName>
</protein>
<organism evidence="3">
    <name type="scientific">Camponotus floridanus</name>
    <name type="common">Florida carpenter ant</name>
    <dbReference type="NCBI Taxonomy" id="104421"/>
    <lineage>
        <taxon>Eukaryota</taxon>
        <taxon>Metazoa</taxon>
        <taxon>Ecdysozoa</taxon>
        <taxon>Arthropoda</taxon>
        <taxon>Hexapoda</taxon>
        <taxon>Insecta</taxon>
        <taxon>Pterygota</taxon>
        <taxon>Neoptera</taxon>
        <taxon>Endopterygota</taxon>
        <taxon>Hymenoptera</taxon>
        <taxon>Apocrita</taxon>
        <taxon>Aculeata</taxon>
        <taxon>Formicoidea</taxon>
        <taxon>Formicidae</taxon>
        <taxon>Formicinae</taxon>
        <taxon>Camponotus</taxon>
    </lineage>
</organism>
<reference evidence="2 3" key="1">
    <citation type="journal article" date="2010" name="Science">
        <title>Genomic comparison of the ants Camponotus floridanus and Harpegnathos saltator.</title>
        <authorList>
            <person name="Bonasio R."/>
            <person name="Zhang G."/>
            <person name="Ye C."/>
            <person name="Mutti N.S."/>
            <person name="Fang X."/>
            <person name="Qin N."/>
            <person name="Donahue G."/>
            <person name="Yang P."/>
            <person name="Li Q."/>
            <person name="Li C."/>
            <person name="Zhang P."/>
            <person name="Huang Z."/>
            <person name="Berger S.L."/>
            <person name="Reinberg D."/>
            <person name="Wang J."/>
            <person name="Liebig J."/>
        </authorList>
    </citation>
    <scope>NUCLEOTIDE SEQUENCE [LARGE SCALE GENOMIC DNA]</scope>
    <source>
        <strain evidence="3">C129</strain>
    </source>
</reference>
<dbReference type="AlphaFoldDB" id="E2AG97"/>
<gene>
    <name evidence="2" type="ORF">EAG_16270</name>
</gene>
<feature type="region of interest" description="Disordered" evidence="1">
    <location>
        <begin position="201"/>
        <end position="235"/>
    </location>
</feature>
<name>E2AG97_CAMFO</name>
<feature type="region of interest" description="Disordered" evidence="1">
    <location>
        <begin position="101"/>
        <end position="128"/>
    </location>
</feature>
<evidence type="ECO:0000256" key="1">
    <source>
        <dbReference type="SAM" id="MobiDB-lite"/>
    </source>
</evidence>
<feature type="region of interest" description="Disordered" evidence="1">
    <location>
        <begin position="11"/>
        <end position="31"/>
    </location>
</feature>
<accession>E2AG97</accession>
<evidence type="ECO:0000313" key="3">
    <source>
        <dbReference type="Proteomes" id="UP000000311"/>
    </source>
</evidence>
<sequence>MSLKDGPWFAGAGDNGNASGNNTVETGSNGRRVGTIEPASYLAARWRRSSANCELRYLDKRRLVFTTQYRPKKLTMSVLGLNVKIHARRSAMVTTMTTTTTTTTTEAGGGGGGGDGRERELSGQRDPWGAECKSRRRFTELSIFESVSGRVINLHGMVSRPNDSHWNDDVSTQHDCPLPQPASPMVSFRSSARDCVRQACSKQASRSDNHSQTYQRATDALPRNQRAKLTYRPTDKSSLKTTVSLPFLTQAKLDRAEAIRRNGRR</sequence>
<dbReference type="EMBL" id="GL439266">
    <property type="protein sequence ID" value="EFN67588.1"/>
    <property type="molecule type" value="Genomic_DNA"/>
</dbReference>
<dbReference type="Proteomes" id="UP000000311">
    <property type="component" value="Unassembled WGS sequence"/>
</dbReference>
<feature type="compositionally biased region" description="Polar residues" evidence="1">
    <location>
        <begin position="201"/>
        <end position="216"/>
    </location>
</feature>
<keyword evidence="3" id="KW-1185">Reference proteome</keyword>
<dbReference type="InParanoid" id="E2AG97"/>
<evidence type="ECO:0000313" key="2">
    <source>
        <dbReference type="EMBL" id="EFN67588.1"/>
    </source>
</evidence>
<feature type="compositionally biased region" description="Low complexity" evidence="1">
    <location>
        <begin position="11"/>
        <end position="22"/>
    </location>
</feature>